<proteinExistence type="predicted"/>
<dbReference type="RefSeq" id="WP_114401597.1">
    <property type="nucleotide sequence ID" value="NZ_QPGB01000001.1"/>
</dbReference>
<dbReference type="PANTHER" id="PTHR41521:SF4">
    <property type="entry name" value="BLR0684 PROTEIN"/>
    <property type="match status" value="1"/>
</dbReference>
<protein>
    <submittedName>
        <fullName evidence="2">DUF1330 domain-containing protein</fullName>
    </submittedName>
</protein>
<dbReference type="EMBL" id="QPGB01000001">
    <property type="protein sequence ID" value="RCS59446.1"/>
    <property type="molecule type" value="Genomic_DNA"/>
</dbReference>
<evidence type="ECO:0000313" key="2">
    <source>
        <dbReference type="EMBL" id="RCS59446.1"/>
    </source>
</evidence>
<organism evidence="2 3">
    <name type="scientific">Parvibium lacunae</name>
    <dbReference type="NCBI Taxonomy" id="1888893"/>
    <lineage>
        <taxon>Bacteria</taxon>
        <taxon>Pseudomonadati</taxon>
        <taxon>Pseudomonadota</taxon>
        <taxon>Betaproteobacteria</taxon>
        <taxon>Burkholderiales</taxon>
        <taxon>Alcaligenaceae</taxon>
        <taxon>Parvibium</taxon>
    </lineage>
</organism>
<dbReference type="SUPFAM" id="SSF54909">
    <property type="entry name" value="Dimeric alpha+beta barrel"/>
    <property type="match status" value="1"/>
</dbReference>
<feature type="domain" description="DUF1330" evidence="1">
    <location>
        <begin position="2"/>
        <end position="94"/>
    </location>
</feature>
<dbReference type="Proteomes" id="UP000252357">
    <property type="component" value="Unassembled WGS sequence"/>
</dbReference>
<dbReference type="Gene3D" id="3.30.70.100">
    <property type="match status" value="1"/>
</dbReference>
<dbReference type="Pfam" id="PF07045">
    <property type="entry name" value="DUF1330"/>
    <property type="match status" value="1"/>
</dbReference>
<sequence length="96" mass="10753">MPAFIIVQVEVTNPEQYKEYQKFSSIAMQTHGVKVLVRGGQQDVLEGQAPPRTVIMEFPDMAAARAWYESAEYRQAREARAGAAKMNMYVVDGLSV</sequence>
<evidence type="ECO:0000313" key="3">
    <source>
        <dbReference type="Proteomes" id="UP000252357"/>
    </source>
</evidence>
<dbReference type="InterPro" id="IPR010753">
    <property type="entry name" value="DUF1330"/>
</dbReference>
<dbReference type="PANTHER" id="PTHR41521">
    <property type="match status" value="1"/>
</dbReference>
<dbReference type="OrthoDB" id="516779at2"/>
<evidence type="ECO:0000259" key="1">
    <source>
        <dbReference type="Pfam" id="PF07045"/>
    </source>
</evidence>
<comment type="caution">
    <text evidence="2">The sequence shown here is derived from an EMBL/GenBank/DDBJ whole genome shotgun (WGS) entry which is preliminary data.</text>
</comment>
<dbReference type="InterPro" id="IPR011008">
    <property type="entry name" value="Dimeric_a/b-barrel"/>
</dbReference>
<gene>
    <name evidence="2" type="ORF">DU000_01575</name>
</gene>
<reference evidence="2 3" key="1">
    <citation type="journal article" date="2018" name="Int. J. Syst. Evol. Microbiol.">
        <title>Parvibium lacunae gen. nov., sp. nov., a new member of the family Alcaligenaceae isolated from a freshwater pond.</title>
        <authorList>
            <person name="Chen W.M."/>
            <person name="Xie P.B."/>
            <person name="Hsu M.Y."/>
            <person name="Sheu S.Y."/>
        </authorList>
    </citation>
    <scope>NUCLEOTIDE SEQUENCE [LARGE SCALE GENOMIC DNA]</scope>
    <source>
        <strain evidence="2 3">KMB9</strain>
    </source>
</reference>
<accession>A0A368L741</accession>
<keyword evidence="3" id="KW-1185">Reference proteome</keyword>
<dbReference type="AlphaFoldDB" id="A0A368L741"/>
<name>A0A368L741_9BURK</name>